<evidence type="ECO:0000259" key="4">
    <source>
        <dbReference type="Pfam" id="PF01420"/>
    </source>
</evidence>
<dbReference type="InterPro" id="IPR000055">
    <property type="entry name" value="Restrct_endonuc_typeI_TRD"/>
</dbReference>
<dbReference type="Proteomes" id="UP000245539">
    <property type="component" value="Unassembled WGS sequence"/>
</dbReference>
<dbReference type="CDD" id="cd17517">
    <property type="entry name" value="RMtype1_S_EcoKI_StySPI-TRD2-CR2_like"/>
    <property type="match status" value="1"/>
</dbReference>
<dbReference type="OrthoDB" id="9798929at2"/>
<evidence type="ECO:0000313" key="6">
    <source>
        <dbReference type="Proteomes" id="UP000245539"/>
    </source>
</evidence>
<dbReference type="PANTHER" id="PTHR43140:SF1">
    <property type="entry name" value="TYPE I RESTRICTION ENZYME ECOKI SPECIFICITY SUBUNIT"/>
    <property type="match status" value="1"/>
</dbReference>
<comment type="caution">
    <text evidence="5">The sequence shown here is derived from an EMBL/GenBank/DDBJ whole genome shotgun (WGS) entry which is preliminary data.</text>
</comment>
<dbReference type="Gene3D" id="3.90.220.20">
    <property type="entry name" value="DNA methylase specificity domains"/>
    <property type="match status" value="2"/>
</dbReference>
<dbReference type="AlphaFoldDB" id="A0A317CI91"/>
<dbReference type="SUPFAM" id="SSF116734">
    <property type="entry name" value="DNA methylase specificity domain"/>
    <property type="match status" value="2"/>
</dbReference>
<organism evidence="5 6">
    <name type="scientific">Leucothrix pacifica</name>
    <dbReference type="NCBI Taxonomy" id="1247513"/>
    <lineage>
        <taxon>Bacteria</taxon>
        <taxon>Pseudomonadati</taxon>
        <taxon>Pseudomonadota</taxon>
        <taxon>Gammaproteobacteria</taxon>
        <taxon>Thiotrichales</taxon>
        <taxon>Thiotrichaceae</taxon>
        <taxon>Leucothrix</taxon>
    </lineage>
</organism>
<dbReference type="InterPro" id="IPR044946">
    <property type="entry name" value="Restrct_endonuc_typeI_TRD_sf"/>
</dbReference>
<dbReference type="CDD" id="cd16961">
    <property type="entry name" value="RMtype1_S_TRD-CR_like"/>
    <property type="match status" value="1"/>
</dbReference>
<comment type="similarity">
    <text evidence="1">Belongs to the type-I restriction system S methylase family.</text>
</comment>
<proteinExistence type="inferred from homology"/>
<reference evidence="5 6" key="1">
    <citation type="submission" date="2018-05" db="EMBL/GenBank/DDBJ databases">
        <title>Leucothrix arctica sp. nov., isolated from Arctic seawater.</title>
        <authorList>
            <person name="Choi A."/>
            <person name="Baek K."/>
        </authorList>
    </citation>
    <scope>NUCLEOTIDE SEQUENCE [LARGE SCALE GENOMIC DNA]</scope>
    <source>
        <strain evidence="5 6">JCM 18388</strain>
    </source>
</reference>
<dbReference type="EMBL" id="QGKM01000040">
    <property type="protein sequence ID" value="PWQ96022.1"/>
    <property type="molecule type" value="Genomic_DNA"/>
</dbReference>
<dbReference type="GO" id="GO:0009307">
    <property type="term" value="P:DNA restriction-modification system"/>
    <property type="evidence" value="ECO:0007669"/>
    <property type="project" value="UniProtKB-KW"/>
</dbReference>
<keyword evidence="5" id="KW-0540">Nuclease</keyword>
<feature type="domain" description="Type I restriction modification DNA specificity" evidence="4">
    <location>
        <begin position="96"/>
        <end position="202"/>
    </location>
</feature>
<evidence type="ECO:0000313" key="5">
    <source>
        <dbReference type="EMBL" id="PWQ96022.1"/>
    </source>
</evidence>
<keyword evidence="5" id="KW-0255">Endonuclease</keyword>
<keyword evidence="2" id="KW-0680">Restriction system</keyword>
<evidence type="ECO:0000256" key="3">
    <source>
        <dbReference type="ARBA" id="ARBA00023125"/>
    </source>
</evidence>
<protein>
    <submittedName>
        <fullName evidence="5">Restriction endonuclease subunit S</fullName>
    </submittedName>
</protein>
<keyword evidence="5" id="KW-0378">Hydrolase</keyword>
<name>A0A317CI91_9GAMM</name>
<gene>
    <name evidence="5" type="ORF">DKW60_13735</name>
</gene>
<feature type="domain" description="Type I restriction modification DNA specificity" evidence="4">
    <location>
        <begin position="242"/>
        <end position="428"/>
    </location>
</feature>
<dbReference type="GO" id="GO:0004519">
    <property type="term" value="F:endonuclease activity"/>
    <property type="evidence" value="ECO:0007669"/>
    <property type="project" value="UniProtKB-KW"/>
</dbReference>
<accession>A0A317CI91</accession>
<dbReference type="GO" id="GO:0003677">
    <property type="term" value="F:DNA binding"/>
    <property type="evidence" value="ECO:0007669"/>
    <property type="project" value="UniProtKB-KW"/>
</dbReference>
<sequence length="456" mass="52004">MAMSPYPSYIETDIEWFQKIPEHWSLMRLKWTNDDIKNGVWGGEKNGIDDLVCIRVADFDRSKLLVDDSRLTLRSIEEKERAGRLLKRGDLLLEKSGGGEMQLVGAVIQFDKDYDAVTSNFIARLSVARDFFSRYLTYLHAYLYSINLTYRSIKQSTGIQNLDSGFYFNEVIAIPSLQEQTKIASFLDFKTAQLDCLIEKKKVLIEKLNEQRIAVITQAVTKGLKPDVLMKNSEIEWLGEVPEHWNVLKLRFLGECQNGINIGAEYFGRGYPFVSYGDVYNNRQLPREVKGLVESSENDRKLFSVNTGDILFTRTSETIEEIAMASVCMKSIEDSAFAGFLIRFRPHQDGLIKEFSEYYFQNALLRAFFVKEMNLVTRASLSQELLKNLPVLLPPQNEQKAIADYLGGVVKKIDGMVTLNQQTIEKLEEYRTALITAAVTGKIDVRNAEIPDQDTA</sequence>
<keyword evidence="6" id="KW-1185">Reference proteome</keyword>
<evidence type="ECO:0000256" key="2">
    <source>
        <dbReference type="ARBA" id="ARBA00022747"/>
    </source>
</evidence>
<dbReference type="InterPro" id="IPR051212">
    <property type="entry name" value="Type-I_RE_S_subunit"/>
</dbReference>
<evidence type="ECO:0000256" key="1">
    <source>
        <dbReference type="ARBA" id="ARBA00010923"/>
    </source>
</evidence>
<keyword evidence="3" id="KW-0238">DNA-binding</keyword>
<dbReference type="Pfam" id="PF01420">
    <property type="entry name" value="Methylase_S"/>
    <property type="match status" value="2"/>
</dbReference>
<dbReference type="PANTHER" id="PTHR43140">
    <property type="entry name" value="TYPE-1 RESTRICTION ENZYME ECOKI SPECIFICITY PROTEIN"/>
    <property type="match status" value="1"/>
</dbReference>
<dbReference type="Gene3D" id="1.10.287.1120">
    <property type="entry name" value="Bipartite methylase S protein"/>
    <property type="match status" value="1"/>
</dbReference>